<name>A0A7S3CKU3_9SPIT</name>
<evidence type="ECO:0000256" key="1">
    <source>
        <dbReference type="SAM" id="Coils"/>
    </source>
</evidence>
<sequence length="228" mass="26967">METLEAKIRQGMDINSVVMHQRVQIAREHVQHAESVHQSHKQAELSNQLEKAQKGFERVLRSEKNKKELDKMVLDQIRLRRLKYEEKVQQAKLNLQDVKRAEQEKYQYLQQKNNQRAKLINEIKEALREDIEQKKEIYFLKKKDQLENYERGKNFQQLLKHKLVESLLEKKERAERVKQQQKRIASICGTQRIRAAPDSNGVIQQSAQQILKGGIDPKSHVRMNQSAK</sequence>
<accession>A0A7S3CKU3</accession>
<reference evidence="2" key="1">
    <citation type="submission" date="2021-01" db="EMBL/GenBank/DDBJ databases">
        <authorList>
            <person name="Corre E."/>
            <person name="Pelletier E."/>
            <person name="Niang G."/>
            <person name="Scheremetjew M."/>
            <person name="Finn R."/>
            <person name="Kale V."/>
            <person name="Holt S."/>
            <person name="Cochrane G."/>
            <person name="Meng A."/>
            <person name="Brown T."/>
            <person name="Cohen L."/>
        </authorList>
    </citation>
    <scope>NUCLEOTIDE SEQUENCE</scope>
    <source>
        <strain evidence="2">Ras09</strain>
    </source>
</reference>
<proteinExistence type="predicted"/>
<protein>
    <submittedName>
        <fullName evidence="2">Uncharacterized protein</fullName>
    </submittedName>
</protein>
<evidence type="ECO:0000313" key="2">
    <source>
        <dbReference type="EMBL" id="CAE0230823.1"/>
    </source>
</evidence>
<organism evidence="2">
    <name type="scientific">Strombidium rassoulzadegani</name>
    <dbReference type="NCBI Taxonomy" id="1082188"/>
    <lineage>
        <taxon>Eukaryota</taxon>
        <taxon>Sar</taxon>
        <taxon>Alveolata</taxon>
        <taxon>Ciliophora</taxon>
        <taxon>Intramacronucleata</taxon>
        <taxon>Spirotrichea</taxon>
        <taxon>Oligotrichia</taxon>
        <taxon>Strombidiidae</taxon>
        <taxon>Strombidium</taxon>
    </lineage>
</organism>
<dbReference type="EMBL" id="HBIA01004931">
    <property type="protein sequence ID" value="CAE0230823.1"/>
    <property type="molecule type" value="Transcribed_RNA"/>
</dbReference>
<dbReference type="AlphaFoldDB" id="A0A7S3CKU3"/>
<feature type="coiled-coil region" evidence="1">
    <location>
        <begin position="74"/>
        <end position="136"/>
    </location>
</feature>
<gene>
    <name evidence="2" type="ORF">SRAS04492_LOCUS2617</name>
</gene>
<keyword evidence="1" id="KW-0175">Coiled coil</keyword>